<dbReference type="SUPFAM" id="SSF53335">
    <property type="entry name" value="S-adenosyl-L-methionine-dependent methyltransferases"/>
    <property type="match status" value="1"/>
</dbReference>
<comment type="caution">
    <text evidence="2">The sequence shown here is derived from an EMBL/GenBank/DDBJ whole genome shotgun (WGS) entry which is preliminary data.</text>
</comment>
<feature type="domain" description="Methyltransferase" evidence="1">
    <location>
        <begin position="52"/>
        <end position="149"/>
    </location>
</feature>
<protein>
    <recommendedName>
        <fullName evidence="1">Methyltransferase domain-containing protein</fullName>
    </recommendedName>
</protein>
<accession>A0ABP5KA85</accession>
<dbReference type="Proteomes" id="UP001500443">
    <property type="component" value="Unassembled WGS sequence"/>
</dbReference>
<dbReference type="Gene3D" id="3.40.50.150">
    <property type="entry name" value="Vaccinia Virus protein VP39"/>
    <property type="match status" value="1"/>
</dbReference>
<proteinExistence type="predicted"/>
<dbReference type="Pfam" id="PF13649">
    <property type="entry name" value="Methyltransf_25"/>
    <property type="match status" value="1"/>
</dbReference>
<gene>
    <name evidence="2" type="ORF">GCM10009802_37370</name>
</gene>
<evidence type="ECO:0000313" key="3">
    <source>
        <dbReference type="Proteomes" id="UP001500443"/>
    </source>
</evidence>
<organism evidence="2 3">
    <name type="scientific">Streptomyces synnematoformans</name>
    <dbReference type="NCBI Taxonomy" id="415721"/>
    <lineage>
        <taxon>Bacteria</taxon>
        <taxon>Bacillati</taxon>
        <taxon>Actinomycetota</taxon>
        <taxon>Actinomycetes</taxon>
        <taxon>Kitasatosporales</taxon>
        <taxon>Streptomycetaceae</taxon>
        <taxon>Streptomyces</taxon>
    </lineage>
</organism>
<name>A0ABP5KA85_9ACTN</name>
<dbReference type="InterPro" id="IPR041698">
    <property type="entry name" value="Methyltransf_25"/>
</dbReference>
<dbReference type="RefSeq" id="WP_344291134.1">
    <property type="nucleotide sequence ID" value="NZ_BAAAPF010000124.1"/>
</dbReference>
<dbReference type="EMBL" id="BAAAPF010000124">
    <property type="protein sequence ID" value="GAA2129545.1"/>
    <property type="molecule type" value="Genomic_DNA"/>
</dbReference>
<dbReference type="InterPro" id="IPR029063">
    <property type="entry name" value="SAM-dependent_MTases_sf"/>
</dbReference>
<reference evidence="3" key="1">
    <citation type="journal article" date="2019" name="Int. J. Syst. Evol. Microbiol.">
        <title>The Global Catalogue of Microorganisms (GCM) 10K type strain sequencing project: providing services to taxonomists for standard genome sequencing and annotation.</title>
        <authorList>
            <consortium name="The Broad Institute Genomics Platform"/>
            <consortium name="The Broad Institute Genome Sequencing Center for Infectious Disease"/>
            <person name="Wu L."/>
            <person name="Ma J."/>
        </authorList>
    </citation>
    <scope>NUCLEOTIDE SEQUENCE [LARGE SCALE GENOMIC DNA]</scope>
    <source>
        <strain evidence="3">JCM 15481</strain>
    </source>
</reference>
<evidence type="ECO:0000313" key="2">
    <source>
        <dbReference type="EMBL" id="GAA2129545.1"/>
    </source>
</evidence>
<evidence type="ECO:0000259" key="1">
    <source>
        <dbReference type="Pfam" id="PF13649"/>
    </source>
</evidence>
<keyword evidence="3" id="KW-1185">Reference proteome</keyword>
<sequence length="255" mass="27581">MGEDLSAAAARGWAVRWELQREQRETGREERFTVVGDLLERVTVGHDRPAALDLGCGTGSLAARLKRRMPALDVVAVDADPVLLGLGRRMHGTRVRFVDAVIGGLGWADALDLERPLDAAVSATMLHRLPERVLLEVYGRLHALLRPGGLLVNAGRLRQDDAAVAELAGEVGRRLAERRRMPGGEDRSSWWEAASAAPELARLFAERRRRGPAPGGENGLSLARHVDLLEKAGFEAVGTVWQCGNSCVLVAVRGG</sequence>
<dbReference type="CDD" id="cd02440">
    <property type="entry name" value="AdoMet_MTases"/>
    <property type="match status" value="1"/>
</dbReference>